<dbReference type="Gene3D" id="3.40.50.300">
    <property type="entry name" value="P-loop containing nucleotide triphosphate hydrolases"/>
    <property type="match status" value="1"/>
</dbReference>
<accession>A0ABD0JE31</accession>
<feature type="non-terminal residue" evidence="3">
    <location>
        <position position="1"/>
    </location>
</feature>
<dbReference type="AlphaFoldDB" id="A0ABD0JE31"/>
<evidence type="ECO:0000313" key="3">
    <source>
        <dbReference type="EMBL" id="KAK7471651.1"/>
    </source>
</evidence>
<evidence type="ECO:0000256" key="1">
    <source>
        <dbReference type="SAM" id="Coils"/>
    </source>
</evidence>
<keyword evidence="4" id="KW-1185">Reference proteome</keyword>
<dbReference type="CDD" id="cd00096">
    <property type="entry name" value="Ig"/>
    <property type="match status" value="1"/>
</dbReference>
<name>A0ABD0JE31_9CAEN</name>
<evidence type="ECO:0000313" key="4">
    <source>
        <dbReference type="Proteomes" id="UP001519460"/>
    </source>
</evidence>
<dbReference type="InterPro" id="IPR027417">
    <property type="entry name" value="P-loop_NTPase"/>
</dbReference>
<comment type="caution">
    <text evidence="3">The sequence shown here is derived from an EMBL/GenBank/DDBJ whole genome shotgun (WGS) entry which is preliminary data.</text>
</comment>
<protein>
    <recommendedName>
        <fullName evidence="2">Ig-like domain-containing protein</fullName>
    </recommendedName>
</protein>
<reference evidence="3 4" key="1">
    <citation type="journal article" date="2023" name="Sci. Data">
        <title>Genome assembly of the Korean intertidal mud-creeper Batillaria attramentaria.</title>
        <authorList>
            <person name="Patra A.K."/>
            <person name="Ho P.T."/>
            <person name="Jun S."/>
            <person name="Lee S.J."/>
            <person name="Kim Y."/>
            <person name="Won Y.J."/>
        </authorList>
    </citation>
    <scope>NUCLEOTIDE SEQUENCE [LARGE SCALE GENOMIC DNA]</scope>
    <source>
        <strain evidence="3">Wonlab-2016</strain>
    </source>
</reference>
<feature type="non-terminal residue" evidence="3">
    <location>
        <position position="360"/>
    </location>
</feature>
<proteinExistence type="predicted"/>
<gene>
    <name evidence="3" type="ORF">BaRGS_00035698</name>
</gene>
<dbReference type="Proteomes" id="UP001519460">
    <property type="component" value="Unassembled WGS sequence"/>
</dbReference>
<organism evidence="3 4">
    <name type="scientific">Batillaria attramentaria</name>
    <dbReference type="NCBI Taxonomy" id="370345"/>
    <lineage>
        <taxon>Eukaryota</taxon>
        <taxon>Metazoa</taxon>
        <taxon>Spiralia</taxon>
        <taxon>Lophotrochozoa</taxon>
        <taxon>Mollusca</taxon>
        <taxon>Gastropoda</taxon>
        <taxon>Caenogastropoda</taxon>
        <taxon>Sorbeoconcha</taxon>
        <taxon>Cerithioidea</taxon>
        <taxon>Batillariidae</taxon>
        <taxon>Batillaria</taxon>
    </lineage>
</organism>
<feature type="domain" description="Ig-like" evidence="2">
    <location>
        <begin position="145"/>
        <end position="237"/>
    </location>
</feature>
<dbReference type="InterPro" id="IPR007110">
    <property type="entry name" value="Ig-like_dom"/>
</dbReference>
<dbReference type="EMBL" id="JACVVK020000484">
    <property type="protein sequence ID" value="KAK7471651.1"/>
    <property type="molecule type" value="Genomic_DNA"/>
</dbReference>
<evidence type="ECO:0000259" key="2">
    <source>
        <dbReference type="PROSITE" id="PS50835"/>
    </source>
</evidence>
<dbReference type="PROSITE" id="PS50835">
    <property type="entry name" value="IG_LIKE"/>
    <property type="match status" value="1"/>
</dbReference>
<feature type="coiled-coil region" evidence="1">
    <location>
        <begin position="321"/>
        <end position="348"/>
    </location>
</feature>
<sequence>AVTGVSMELTQFASSKLTDDPVGTVTRLAEFLGVPHTPELCRQVADACTIDKMREADKIKDKSRNINKPLVLQTLDGVERPIAALLSGHFFVASTTYKRFSFLPSAGIQISGVNSTDFGSYQVRVTYFRDGAPQQETQTASLTLPDAPVLQDGRLVAHVLPKPVFDPVTGESHVQLSCGTFLSRGSNPVSVTWKTPKGLTLDSTTYSNGQFLLNLPNPVHGGWYQCEIDNPSPSAMSTCMRDASSLERGAFVDVDEVQVRLTLAESLQCATREIRSELDRVDANFADEMENLRARDTVVKAELEQQKTAVTAQIGDLRAGDSKLEEELRQLRGLLDEQKSSVEALTKQLSELKPSGQQSK</sequence>
<keyword evidence="1" id="KW-0175">Coiled coil</keyword>
<dbReference type="SUPFAM" id="SSF52540">
    <property type="entry name" value="P-loop containing nucleoside triphosphate hydrolases"/>
    <property type="match status" value="1"/>
</dbReference>